<dbReference type="InterPro" id="IPR036097">
    <property type="entry name" value="HisK_dim/P_sf"/>
</dbReference>
<dbReference type="RefSeq" id="WP_011414239.1">
    <property type="nucleotide sequence ID" value="NC_007722.1"/>
</dbReference>
<keyword evidence="3" id="KW-0597">Phosphoprotein</keyword>
<dbReference type="PRINTS" id="PR00344">
    <property type="entry name" value="BCTRLSENSOR"/>
</dbReference>
<dbReference type="AlphaFoldDB" id="Q2NA88"/>
<sequence>MAGVLTVDRRKSTVLAKARTDAGDRLVEADDPLASLQSRCGGEIPGTIAIHELRQLVRKAREMDLRLARTIRAFDGESRITAWVEVAPYNGEVEQGCAITVQTWQVAVPQAESEDAAAARRDAIDNALAELHARLDAEQRIITIDTDADDLQPLVKAIKADPGRRWTDYVSLPGIAHAQPFHWRLLDQARCEIEGSPRQWTARLIPMGTPEPGSEGFELYLVANRAWVQRSDRRRGQNKEVQARMGRDLSPVLRQPVSRIIANAETIRTKLAGPLADEYSDYAADIANAGQHLLSLIDDLADLEIIESEGFSTAPDKIDLVQVVRQAAGILGVTAQEKQIEILVPDKDQSCPAIGEFRRVLQVLLNLIGNAIRYSPVGSRIRVELARNGKVAGARVIDEGPGIDTEQQAAIFDKFERLGRSGDGGSGLGLYISRRLARAMGGDLKVKSTRGEGATFTLTLPVSPAKRSKP</sequence>
<name>Q2NA88_ERYLH</name>
<dbReference type="Proteomes" id="UP000008808">
    <property type="component" value="Chromosome"/>
</dbReference>
<dbReference type="InterPro" id="IPR003594">
    <property type="entry name" value="HATPase_dom"/>
</dbReference>
<dbReference type="GO" id="GO:0000155">
    <property type="term" value="F:phosphorelay sensor kinase activity"/>
    <property type="evidence" value="ECO:0007669"/>
    <property type="project" value="InterPro"/>
</dbReference>
<proteinExistence type="predicted"/>
<evidence type="ECO:0000313" key="8">
    <source>
        <dbReference type="EMBL" id="ABC63403.1"/>
    </source>
</evidence>
<evidence type="ECO:0000256" key="4">
    <source>
        <dbReference type="ARBA" id="ARBA00022679"/>
    </source>
</evidence>
<keyword evidence="9" id="KW-1185">Reference proteome</keyword>
<dbReference type="eggNOG" id="COG2205">
    <property type="taxonomic scope" value="Bacteria"/>
</dbReference>
<dbReference type="SMART" id="SM00387">
    <property type="entry name" value="HATPase_c"/>
    <property type="match status" value="1"/>
</dbReference>
<organism evidence="8 9">
    <name type="scientific">Erythrobacter litoralis (strain HTCC2594)</name>
    <dbReference type="NCBI Taxonomy" id="314225"/>
    <lineage>
        <taxon>Bacteria</taxon>
        <taxon>Pseudomonadati</taxon>
        <taxon>Pseudomonadota</taxon>
        <taxon>Alphaproteobacteria</taxon>
        <taxon>Sphingomonadales</taxon>
        <taxon>Erythrobacteraceae</taxon>
        <taxon>Erythrobacter/Porphyrobacter group</taxon>
        <taxon>Erythrobacter</taxon>
    </lineage>
</organism>
<dbReference type="InterPro" id="IPR003661">
    <property type="entry name" value="HisK_dim/P_dom"/>
</dbReference>
<reference evidence="9" key="1">
    <citation type="journal article" date="2009" name="J. Bacteriol.">
        <title>Complete genome sequence of Erythrobacter litoralis HTCC2594.</title>
        <authorList>
            <person name="Oh H.M."/>
            <person name="Giovannoni S.J."/>
            <person name="Ferriera S."/>
            <person name="Johnson J."/>
            <person name="Cho J.C."/>
        </authorList>
    </citation>
    <scope>NUCLEOTIDE SEQUENCE [LARGE SCALE GENOMIC DNA]</scope>
    <source>
        <strain evidence="9">HTCC2594</strain>
    </source>
</reference>
<dbReference type="PROSITE" id="PS50109">
    <property type="entry name" value="HIS_KIN"/>
    <property type="match status" value="1"/>
</dbReference>
<keyword evidence="5 8" id="KW-0418">Kinase</keyword>
<dbReference type="PANTHER" id="PTHR43711:SF26">
    <property type="entry name" value="SENSOR HISTIDINE KINASE RCSC"/>
    <property type="match status" value="1"/>
</dbReference>
<dbReference type="Gene3D" id="3.30.565.10">
    <property type="entry name" value="Histidine kinase-like ATPase, C-terminal domain"/>
    <property type="match status" value="1"/>
</dbReference>
<dbReference type="EC" id="2.7.13.3" evidence="2"/>
<comment type="catalytic activity">
    <reaction evidence="1">
        <text>ATP + protein L-histidine = ADP + protein N-phospho-L-histidine.</text>
        <dbReference type="EC" id="2.7.13.3"/>
    </reaction>
</comment>
<evidence type="ECO:0000256" key="1">
    <source>
        <dbReference type="ARBA" id="ARBA00000085"/>
    </source>
</evidence>
<evidence type="ECO:0000313" key="9">
    <source>
        <dbReference type="Proteomes" id="UP000008808"/>
    </source>
</evidence>
<accession>Q2NA88</accession>
<dbReference type="Pfam" id="PF00512">
    <property type="entry name" value="HisKA"/>
    <property type="match status" value="1"/>
</dbReference>
<evidence type="ECO:0000256" key="5">
    <source>
        <dbReference type="ARBA" id="ARBA00022777"/>
    </source>
</evidence>
<dbReference type="InterPro" id="IPR005467">
    <property type="entry name" value="His_kinase_dom"/>
</dbReference>
<dbReference type="STRING" id="314225.ELI_06555"/>
<dbReference type="OrthoDB" id="7933832at2"/>
<evidence type="ECO:0000256" key="2">
    <source>
        <dbReference type="ARBA" id="ARBA00012438"/>
    </source>
</evidence>
<dbReference type="KEGG" id="eli:ELI_06555"/>
<dbReference type="CDD" id="cd00075">
    <property type="entry name" value="HATPase"/>
    <property type="match status" value="1"/>
</dbReference>
<dbReference type="SMART" id="SM00388">
    <property type="entry name" value="HisKA"/>
    <property type="match status" value="1"/>
</dbReference>
<dbReference type="SUPFAM" id="SSF47384">
    <property type="entry name" value="Homodimeric domain of signal transducing histidine kinase"/>
    <property type="match status" value="1"/>
</dbReference>
<evidence type="ECO:0000256" key="6">
    <source>
        <dbReference type="ARBA" id="ARBA00023012"/>
    </source>
</evidence>
<dbReference type="EMBL" id="CP000157">
    <property type="protein sequence ID" value="ABC63403.1"/>
    <property type="molecule type" value="Genomic_DNA"/>
</dbReference>
<protein>
    <recommendedName>
        <fullName evidence="2">histidine kinase</fullName>
        <ecNumber evidence="2">2.7.13.3</ecNumber>
    </recommendedName>
</protein>
<dbReference type="SUPFAM" id="SSF55874">
    <property type="entry name" value="ATPase domain of HSP90 chaperone/DNA topoisomerase II/histidine kinase"/>
    <property type="match status" value="1"/>
</dbReference>
<dbReference type="InterPro" id="IPR004358">
    <property type="entry name" value="Sig_transdc_His_kin-like_C"/>
</dbReference>
<evidence type="ECO:0000259" key="7">
    <source>
        <dbReference type="PROSITE" id="PS50109"/>
    </source>
</evidence>
<dbReference type="PANTHER" id="PTHR43711">
    <property type="entry name" value="TWO-COMPONENT HISTIDINE KINASE"/>
    <property type="match status" value="1"/>
</dbReference>
<gene>
    <name evidence="8" type="ordered locus">ELI_06555</name>
</gene>
<dbReference type="InterPro" id="IPR036890">
    <property type="entry name" value="HATPase_C_sf"/>
</dbReference>
<keyword evidence="6" id="KW-0902">Two-component regulatory system</keyword>
<dbReference type="InterPro" id="IPR050736">
    <property type="entry name" value="Sensor_HK_Regulatory"/>
</dbReference>
<keyword evidence="4" id="KW-0808">Transferase</keyword>
<evidence type="ECO:0000256" key="3">
    <source>
        <dbReference type="ARBA" id="ARBA00022553"/>
    </source>
</evidence>
<dbReference type="Pfam" id="PF02518">
    <property type="entry name" value="HATPase_c"/>
    <property type="match status" value="1"/>
</dbReference>
<dbReference type="Gene3D" id="1.10.287.130">
    <property type="match status" value="1"/>
</dbReference>
<dbReference type="HOGENOM" id="CLU_601165_0_0_5"/>
<feature type="domain" description="Histidine kinase" evidence="7">
    <location>
        <begin position="248"/>
        <end position="464"/>
    </location>
</feature>